<sequence length="100" mass="10051">MNKLKIADLSFCETELSNSGEVQGGAGAYYQPVGSVSTSFSADNSAGYYGNWGVYRDTYGGYIITANVYGSVGGAAAGAASGAASDGTHYASSSAQASTY</sequence>
<dbReference type="EMBL" id="RSCL01000037">
    <property type="protein sequence ID" value="RUS96250.1"/>
    <property type="molecule type" value="Genomic_DNA"/>
</dbReference>
<accession>A0A433UQY0</accession>
<comment type="caution">
    <text evidence="2">The sequence shown here is derived from an EMBL/GenBank/DDBJ whole genome shotgun (WGS) entry which is preliminary data.</text>
</comment>
<dbReference type="RefSeq" id="WP_127086774.1">
    <property type="nucleotide sequence ID" value="NZ_RSCL01000037.1"/>
</dbReference>
<feature type="compositionally biased region" description="Polar residues" evidence="1">
    <location>
        <begin position="90"/>
        <end position="100"/>
    </location>
</feature>
<proteinExistence type="predicted"/>
<evidence type="ECO:0000313" key="2">
    <source>
        <dbReference type="EMBL" id="RUS96250.1"/>
    </source>
</evidence>
<gene>
    <name evidence="2" type="ORF">DSM106972_087920</name>
</gene>
<dbReference type="AlphaFoldDB" id="A0A433UQY0"/>
<evidence type="ECO:0000313" key="3">
    <source>
        <dbReference type="Proteomes" id="UP000271624"/>
    </source>
</evidence>
<keyword evidence="3" id="KW-1185">Reference proteome</keyword>
<reference evidence="2" key="1">
    <citation type="submission" date="2018-12" db="EMBL/GenBank/DDBJ databases">
        <authorList>
            <person name="Will S."/>
            <person name="Neumann-Schaal M."/>
            <person name="Henke P."/>
        </authorList>
    </citation>
    <scope>NUCLEOTIDE SEQUENCE</scope>
    <source>
        <strain evidence="2">PCC 7102</strain>
    </source>
</reference>
<protein>
    <submittedName>
        <fullName evidence="2">Uncharacterized protein</fullName>
    </submittedName>
</protein>
<organism evidence="2 3">
    <name type="scientific">Dulcicalothrix desertica PCC 7102</name>
    <dbReference type="NCBI Taxonomy" id="232991"/>
    <lineage>
        <taxon>Bacteria</taxon>
        <taxon>Bacillati</taxon>
        <taxon>Cyanobacteriota</taxon>
        <taxon>Cyanophyceae</taxon>
        <taxon>Nostocales</taxon>
        <taxon>Calotrichaceae</taxon>
        <taxon>Dulcicalothrix</taxon>
    </lineage>
</organism>
<name>A0A433UQY0_9CYAN</name>
<reference evidence="2" key="2">
    <citation type="journal article" date="2019" name="Genome Biol. Evol.">
        <title>Day and night: Metabolic profiles and evolutionary relationships of six axenic non-marine cyanobacteria.</title>
        <authorList>
            <person name="Will S.E."/>
            <person name="Henke P."/>
            <person name="Boedeker C."/>
            <person name="Huang S."/>
            <person name="Brinkmann H."/>
            <person name="Rohde M."/>
            <person name="Jarek M."/>
            <person name="Friedl T."/>
            <person name="Seufert S."/>
            <person name="Schumacher M."/>
            <person name="Overmann J."/>
            <person name="Neumann-Schaal M."/>
            <person name="Petersen J."/>
        </authorList>
    </citation>
    <scope>NUCLEOTIDE SEQUENCE [LARGE SCALE GENOMIC DNA]</scope>
    <source>
        <strain evidence="2">PCC 7102</strain>
    </source>
</reference>
<dbReference type="Proteomes" id="UP000271624">
    <property type="component" value="Unassembled WGS sequence"/>
</dbReference>
<dbReference type="OrthoDB" id="515095at2"/>
<evidence type="ECO:0000256" key="1">
    <source>
        <dbReference type="SAM" id="MobiDB-lite"/>
    </source>
</evidence>
<feature type="region of interest" description="Disordered" evidence="1">
    <location>
        <begin position="76"/>
        <end position="100"/>
    </location>
</feature>